<feature type="domain" description="Peptidase M20 dimerisation" evidence="3">
    <location>
        <begin position="184"/>
        <end position="280"/>
    </location>
</feature>
<accession>A0A848CJT5</accession>
<dbReference type="Proteomes" id="UP000580130">
    <property type="component" value="Unassembled WGS sequence"/>
</dbReference>
<dbReference type="Pfam" id="PF07687">
    <property type="entry name" value="M20_dimer"/>
    <property type="match status" value="1"/>
</dbReference>
<dbReference type="Gene3D" id="3.30.70.360">
    <property type="match status" value="1"/>
</dbReference>
<dbReference type="PIRSF" id="PIRSF005962">
    <property type="entry name" value="Pept_M20D_amidohydro"/>
    <property type="match status" value="1"/>
</dbReference>
<proteinExistence type="predicted"/>
<dbReference type="InterPro" id="IPR036264">
    <property type="entry name" value="Bact_exopeptidase_dim_dom"/>
</dbReference>
<dbReference type="Pfam" id="PF01546">
    <property type="entry name" value="Peptidase_M20"/>
    <property type="match status" value="1"/>
</dbReference>
<dbReference type="GO" id="GO:0046872">
    <property type="term" value="F:metal ion binding"/>
    <property type="evidence" value="ECO:0007669"/>
    <property type="project" value="UniProtKB-KW"/>
</dbReference>
<dbReference type="SUPFAM" id="SSF53187">
    <property type="entry name" value="Zn-dependent exopeptidases"/>
    <property type="match status" value="1"/>
</dbReference>
<comment type="cofactor">
    <cofactor evidence="2">
        <name>Mn(2+)</name>
        <dbReference type="ChEBI" id="CHEBI:29035"/>
    </cofactor>
    <text evidence="2">The Mn(2+) ion enhances activity.</text>
</comment>
<dbReference type="InterPro" id="IPR017439">
    <property type="entry name" value="Amidohydrolase"/>
</dbReference>
<dbReference type="GO" id="GO:0019877">
    <property type="term" value="P:diaminopimelate biosynthetic process"/>
    <property type="evidence" value="ECO:0007669"/>
    <property type="project" value="UniProtKB-ARBA"/>
</dbReference>
<keyword evidence="2" id="KW-0479">Metal-binding</keyword>
<keyword evidence="1 4" id="KW-0378">Hydrolase</keyword>
<evidence type="ECO:0000259" key="3">
    <source>
        <dbReference type="Pfam" id="PF07687"/>
    </source>
</evidence>
<reference evidence="4 5" key="1">
    <citation type="submission" date="2020-04" db="EMBL/GenBank/DDBJ databases">
        <authorList>
            <person name="Hitch T.C.A."/>
            <person name="Wylensek D."/>
            <person name="Clavel T."/>
        </authorList>
    </citation>
    <scope>NUCLEOTIDE SEQUENCE [LARGE SCALE GENOMIC DNA]</scope>
    <source>
        <strain evidence="4 5">BSM-383-APC-5F</strain>
    </source>
</reference>
<dbReference type="PANTHER" id="PTHR11014:SF63">
    <property type="entry name" value="METALLOPEPTIDASE, PUTATIVE (AFU_ORTHOLOGUE AFUA_6G09600)-RELATED"/>
    <property type="match status" value="1"/>
</dbReference>
<dbReference type="Gene3D" id="3.40.630.10">
    <property type="entry name" value="Zn peptidases"/>
    <property type="match status" value="1"/>
</dbReference>
<organism evidence="4 5">
    <name type="scientific">Dorea formicigenerans</name>
    <dbReference type="NCBI Taxonomy" id="39486"/>
    <lineage>
        <taxon>Bacteria</taxon>
        <taxon>Bacillati</taxon>
        <taxon>Bacillota</taxon>
        <taxon>Clostridia</taxon>
        <taxon>Lachnospirales</taxon>
        <taxon>Lachnospiraceae</taxon>
        <taxon>Dorea</taxon>
    </lineage>
</organism>
<gene>
    <name evidence="4" type="ORF">HF855_11395</name>
</gene>
<dbReference type="EMBL" id="JABAFX010000032">
    <property type="protein sequence ID" value="NME57994.1"/>
    <property type="molecule type" value="Genomic_DNA"/>
</dbReference>
<evidence type="ECO:0000313" key="5">
    <source>
        <dbReference type="Proteomes" id="UP000580130"/>
    </source>
</evidence>
<keyword evidence="2" id="KW-0464">Manganese</keyword>
<dbReference type="PANTHER" id="PTHR11014">
    <property type="entry name" value="PEPTIDASE M20 FAMILY MEMBER"/>
    <property type="match status" value="1"/>
</dbReference>
<dbReference type="InterPro" id="IPR011650">
    <property type="entry name" value="Peptidase_M20_dimer"/>
</dbReference>
<dbReference type="FunFam" id="3.30.70.360:FF:000001">
    <property type="entry name" value="N-acetyldiaminopimelate deacetylase"/>
    <property type="match status" value="1"/>
</dbReference>
<comment type="caution">
    <text evidence="4">The sequence shown here is derived from an EMBL/GenBank/DDBJ whole genome shotgun (WGS) entry which is preliminary data.</text>
</comment>
<dbReference type="SUPFAM" id="SSF55031">
    <property type="entry name" value="Bacterial exopeptidase dimerisation domain"/>
    <property type="match status" value="1"/>
</dbReference>
<dbReference type="NCBIfam" id="TIGR01891">
    <property type="entry name" value="amidohydrolases"/>
    <property type="match status" value="1"/>
</dbReference>
<evidence type="ECO:0000256" key="1">
    <source>
        <dbReference type="ARBA" id="ARBA00022801"/>
    </source>
</evidence>
<protein>
    <submittedName>
        <fullName evidence="4">Amidohydrolase</fullName>
    </submittedName>
</protein>
<feature type="binding site" evidence="2">
    <location>
        <position position="360"/>
    </location>
    <ligand>
        <name>Mn(2+)</name>
        <dbReference type="ChEBI" id="CHEBI:29035"/>
        <label>2</label>
    </ligand>
</feature>
<feature type="binding site" evidence="2">
    <location>
        <position position="162"/>
    </location>
    <ligand>
        <name>Mn(2+)</name>
        <dbReference type="ChEBI" id="CHEBI:29035"/>
        <label>2</label>
    </ligand>
</feature>
<name>A0A848CJT5_9FIRM</name>
<dbReference type="RefSeq" id="WP_168934079.1">
    <property type="nucleotide sequence ID" value="NZ_JABAFX010000032.1"/>
</dbReference>
<evidence type="ECO:0000256" key="2">
    <source>
        <dbReference type="PIRSR" id="PIRSR005962-1"/>
    </source>
</evidence>
<dbReference type="CDD" id="cd03886">
    <property type="entry name" value="M20_Acy1"/>
    <property type="match status" value="1"/>
</dbReference>
<feature type="binding site" evidence="2">
    <location>
        <position position="136"/>
    </location>
    <ligand>
        <name>Mn(2+)</name>
        <dbReference type="ChEBI" id="CHEBI:29035"/>
        <label>2</label>
    </ligand>
</feature>
<sequence>MSTTLLQEAQAFQTELIEWRRTLHMNPELDMDLPVTVAFVKDKLTEMGITCEVCEKAGYVTALIGSGKKCFLLRSDMDALPVQEEAEVDYASKNGCMHACGHDLHTTILLGAAKLLKMHEQELKGTVKLFFQPGEETFHGAKAAVAEGILENPKVDVAFAMHVASVAPVGLIGYGGEAMSSVYGFKVTLTGKGGHGSTPEQCVDPINAGVQIYLGLQSLIARECPAAEEAVLTIGNFEAGNAANVIPERAILQGTLRTFKKAITKHMVQRINEVIETVSATYRVQAEVEVLYDVPSVNCSPELIKEFSDSIHALNPDFQILPVYHVMGSEDFAFISDKVPSAYFCIGAGVPDESKRLGQHNPKVVFDENCLPIGAASYAKIAMDWLEKHGNEE</sequence>
<dbReference type="AlphaFoldDB" id="A0A848CJT5"/>
<dbReference type="InterPro" id="IPR002933">
    <property type="entry name" value="Peptidase_M20"/>
</dbReference>
<feature type="binding site" evidence="2">
    <location>
        <position position="100"/>
    </location>
    <ligand>
        <name>Mn(2+)</name>
        <dbReference type="ChEBI" id="CHEBI:29035"/>
        <label>2</label>
    </ligand>
</feature>
<evidence type="ECO:0000313" key="4">
    <source>
        <dbReference type="EMBL" id="NME57994.1"/>
    </source>
</evidence>
<dbReference type="GO" id="GO:0050118">
    <property type="term" value="F:N-acetyldiaminopimelate deacetylase activity"/>
    <property type="evidence" value="ECO:0007669"/>
    <property type="project" value="UniProtKB-ARBA"/>
</dbReference>
<feature type="binding site" evidence="2">
    <location>
        <position position="102"/>
    </location>
    <ligand>
        <name>Mn(2+)</name>
        <dbReference type="ChEBI" id="CHEBI:29035"/>
        <label>2</label>
    </ligand>
</feature>